<comment type="caution">
    <text evidence="17">The sequence shown here is derived from an EMBL/GenBank/DDBJ whole genome shotgun (WGS) entry which is preliminary data.</text>
</comment>
<keyword evidence="4 10" id="KW-0575">Peroxidase</keyword>
<comment type="similarity">
    <text evidence="2">Belongs to the catalase family. HPII subfamily.</text>
</comment>
<feature type="binding site" evidence="13">
    <location>
        <position position="406"/>
    </location>
    <ligand>
        <name>heme</name>
        <dbReference type="ChEBI" id="CHEBI:30413"/>
    </ligand>
</feature>
<keyword evidence="18" id="KW-1185">Reference proteome</keyword>
<feature type="active site" evidence="11">
    <location>
        <position position="123"/>
    </location>
</feature>
<evidence type="ECO:0000256" key="7">
    <source>
        <dbReference type="ARBA" id="ARBA00023002"/>
    </source>
</evidence>
<dbReference type="InterPro" id="IPR002226">
    <property type="entry name" value="Catalase_haem_BS"/>
</dbReference>
<dbReference type="FunFam" id="2.40.180.10:FF:000003">
    <property type="entry name" value="Catalase"/>
    <property type="match status" value="1"/>
</dbReference>
<feature type="active site" evidence="11">
    <location>
        <position position="196"/>
    </location>
</feature>
<feature type="binding site" evidence="13">
    <location>
        <position position="160"/>
    </location>
    <ligand>
        <name>heme</name>
        <dbReference type="ChEBI" id="CHEBI:30413"/>
    </ligand>
</feature>
<dbReference type="SUPFAM" id="SSF56634">
    <property type="entry name" value="Heme-dependent catalase-like"/>
    <property type="match status" value="1"/>
</dbReference>
<dbReference type="InterPro" id="IPR029062">
    <property type="entry name" value="Class_I_gatase-like"/>
</dbReference>
<evidence type="ECO:0000256" key="4">
    <source>
        <dbReference type="ARBA" id="ARBA00022559"/>
    </source>
</evidence>
<evidence type="ECO:0000256" key="1">
    <source>
        <dbReference type="ARBA" id="ARBA00001971"/>
    </source>
</evidence>
<dbReference type="InterPro" id="IPR020835">
    <property type="entry name" value="Catalase_sf"/>
</dbReference>
<dbReference type="PROSITE" id="PS00437">
    <property type="entry name" value="CATALASE_1"/>
    <property type="match status" value="1"/>
</dbReference>
<dbReference type="SUPFAM" id="SSF52317">
    <property type="entry name" value="Class I glutamine amidotransferase-like"/>
    <property type="match status" value="1"/>
</dbReference>
<feature type="binding site" description="axial binding residue" evidence="12">
    <location>
        <position position="410"/>
    </location>
    <ligand>
        <name>heme</name>
        <dbReference type="ChEBI" id="CHEBI:30413"/>
    </ligand>
    <ligandPart>
        <name>Fe</name>
        <dbReference type="ChEBI" id="CHEBI:18248"/>
    </ligandPart>
</feature>
<keyword evidence="8 10" id="KW-0408">Iron</keyword>
<evidence type="ECO:0000256" key="3">
    <source>
        <dbReference type="ARBA" id="ARBA00012314"/>
    </source>
</evidence>
<dbReference type="PRINTS" id="PR00067">
    <property type="entry name" value="CATALASE"/>
</dbReference>
<gene>
    <name evidence="17" type="ORF">GGQ90_005545</name>
</gene>
<organism evidence="17 18">
    <name type="scientific">Sphingobium scionense</name>
    <dbReference type="NCBI Taxonomy" id="1404341"/>
    <lineage>
        <taxon>Bacteria</taxon>
        <taxon>Pseudomonadati</taxon>
        <taxon>Pseudomonadota</taxon>
        <taxon>Alphaproteobacteria</taxon>
        <taxon>Sphingomonadales</taxon>
        <taxon>Sphingomonadaceae</taxon>
        <taxon>Sphingobium</taxon>
    </lineage>
</organism>
<dbReference type="GO" id="GO:0006979">
    <property type="term" value="P:response to oxidative stress"/>
    <property type="evidence" value="ECO:0007669"/>
    <property type="project" value="InterPro"/>
</dbReference>
<evidence type="ECO:0000256" key="5">
    <source>
        <dbReference type="ARBA" id="ARBA00022617"/>
    </source>
</evidence>
<dbReference type="GO" id="GO:0005829">
    <property type="term" value="C:cytosol"/>
    <property type="evidence" value="ECO:0007669"/>
    <property type="project" value="TreeGrafter"/>
</dbReference>
<evidence type="ECO:0000256" key="9">
    <source>
        <dbReference type="ARBA" id="ARBA00023324"/>
    </source>
</evidence>
<evidence type="ECO:0000313" key="17">
    <source>
        <dbReference type="EMBL" id="MBB4151731.1"/>
    </source>
</evidence>
<evidence type="ECO:0000313" key="18">
    <source>
        <dbReference type="Proteomes" id="UP000590524"/>
    </source>
</evidence>
<dbReference type="InterPro" id="IPR011614">
    <property type="entry name" value="Catalase_core"/>
</dbReference>
<dbReference type="PANTHER" id="PTHR42821">
    <property type="entry name" value="CATALASE"/>
    <property type="match status" value="1"/>
</dbReference>
<feature type="compositionally biased region" description="Pro residues" evidence="15">
    <location>
        <begin position="1"/>
        <end position="10"/>
    </location>
</feature>
<dbReference type="SMART" id="SM01060">
    <property type="entry name" value="Catalase"/>
    <property type="match status" value="1"/>
</dbReference>
<feature type="binding site" evidence="13">
    <location>
        <position position="120"/>
    </location>
    <ligand>
        <name>heme</name>
        <dbReference type="ChEBI" id="CHEBI:30413"/>
    </ligand>
</feature>
<sequence>MIMAKTPPPSKSSKAKASVKAKVTAADLSSSDIGGESPEKASALPADAAILPTYAEAQGSGGETHQVAGGDIAPLTTQHGIPVADDQNILKQGTRGPALLEDAHFREKMFHFDHERIPERVVHARGYGAHGYFELTESLADVTRADVFQRIGERTPAFVRFSTVAGSKGSPDLARDVRGFAVKLYTQEGNWDLVGNNIPVFFIQDAMKFPDLIHAAKPEPDRDFPQAQTAHDNFWDFISLTPESMHMIMWIMSDRTIPRSLRTIEGFGVHSFRFVDSEGKSIFVKFHWKPKQGLQSVVWNEAVKINGADPDFHRRDLWDAINAGDFPEWELGVQLFDDAFADSFDFDILDATKLIPEELVPVRIVGRLVLDRVVDNFFAETEQVAFMTQNVPPGIDFSNDPLLQGRNFSYLDTQIKRLGSTNFTHLPINAPKCPMAHFQQDGHMAMRNPKGRVNYEPNSWGPTQGGPREDPVRGFTSFAETVDGPKQRVRSESFADHYSQARQFFISQAPSEQKHIGDALVFELSKVERPDIRSRTVSHLIHVDAALAETVADGLGIGLPEAAVAARAPIDDLPPSNSLSIVKNGPDSFKGRKLGILLSDGADAAIFKALLEAVDDEGAVYEVIAPKIAGVTLSDGKTVAAKHKIDGGPSVLFDAVAILVSAEGAASLALDAAARDFVTDAFAHCKYIGIGKDAEAIFVKAGIAEDLDEACPPIAKPSDAKAFIQACRALRHWPREAAVDLDAQPES</sequence>
<feature type="binding site" evidence="13">
    <location>
        <position position="417"/>
    </location>
    <ligand>
        <name>heme</name>
        <dbReference type="ChEBI" id="CHEBI:30413"/>
    </ligand>
</feature>
<dbReference type="PROSITE" id="PS51402">
    <property type="entry name" value="CATALASE_3"/>
    <property type="match status" value="1"/>
</dbReference>
<dbReference type="Gene3D" id="2.40.180.10">
    <property type="entry name" value="Catalase core domain"/>
    <property type="match status" value="1"/>
</dbReference>
<dbReference type="InterPro" id="IPR018028">
    <property type="entry name" value="Catalase"/>
</dbReference>
<dbReference type="InterPro" id="IPR010582">
    <property type="entry name" value="Catalase_immune_responsive"/>
</dbReference>
<dbReference type="InterPro" id="IPR041399">
    <property type="entry name" value="Catalase_large_C"/>
</dbReference>
<dbReference type="Pfam" id="PF00199">
    <property type="entry name" value="Catalase"/>
    <property type="match status" value="1"/>
</dbReference>
<accession>A0A7W6LWM6</accession>
<keyword evidence="5 10" id="KW-0349">Heme</keyword>
<proteinExistence type="inferred from homology"/>
<evidence type="ECO:0000256" key="14">
    <source>
        <dbReference type="RuleBase" id="RU000498"/>
    </source>
</evidence>
<dbReference type="Pfam" id="PF18011">
    <property type="entry name" value="Catalase_C"/>
    <property type="match status" value="1"/>
</dbReference>
<keyword evidence="9 10" id="KW-0376">Hydrogen peroxide</keyword>
<dbReference type="AlphaFoldDB" id="A0A7W6LWM6"/>
<keyword evidence="6 10" id="KW-0479">Metal-binding</keyword>
<dbReference type="GO" id="GO:0020037">
    <property type="term" value="F:heme binding"/>
    <property type="evidence" value="ECO:0007669"/>
    <property type="project" value="UniProtKB-UniRule"/>
</dbReference>
<evidence type="ECO:0000256" key="15">
    <source>
        <dbReference type="SAM" id="MobiDB-lite"/>
    </source>
</evidence>
<evidence type="ECO:0000256" key="2">
    <source>
        <dbReference type="ARBA" id="ARBA00010660"/>
    </source>
</evidence>
<evidence type="ECO:0000256" key="11">
    <source>
        <dbReference type="PIRSR" id="PIRSR038927-1"/>
    </source>
</evidence>
<comment type="cofactor">
    <cofactor evidence="1 10 12">
        <name>heme</name>
        <dbReference type="ChEBI" id="CHEBI:30413"/>
    </cofactor>
</comment>
<dbReference type="PIRSF" id="PIRSF038927">
    <property type="entry name" value="Catalase_clade2"/>
    <property type="match status" value="1"/>
</dbReference>
<evidence type="ECO:0000259" key="16">
    <source>
        <dbReference type="SMART" id="SM01060"/>
    </source>
</evidence>
<evidence type="ECO:0000256" key="6">
    <source>
        <dbReference type="ARBA" id="ARBA00022723"/>
    </source>
</evidence>
<feature type="region of interest" description="Disordered" evidence="15">
    <location>
        <begin position="1"/>
        <end position="42"/>
    </location>
</feature>
<evidence type="ECO:0000256" key="10">
    <source>
        <dbReference type="PIRNR" id="PIRNR038927"/>
    </source>
</evidence>
<dbReference type="PROSITE" id="PS00438">
    <property type="entry name" value="CATALASE_2"/>
    <property type="match status" value="1"/>
</dbReference>
<dbReference type="InterPro" id="IPR024712">
    <property type="entry name" value="Catalase_clade2"/>
</dbReference>
<name>A0A7W6LWM6_9SPHN</name>
<protein>
    <recommendedName>
        <fullName evidence="3 10">Catalase</fullName>
        <ecNumber evidence="3 10">1.11.1.6</ecNumber>
    </recommendedName>
</protein>
<dbReference type="GO" id="GO:0046872">
    <property type="term" value="F:metal ion binding"/>
    <property type="evidence" value="ECO:0007669"/>
    <property type="project" value="UniProtKB-KW"/>
</dbReference>
<dbReference type="Gene3D" id="3.40.50.880">
    <property type="match status" value="1"/>
</dbReference>
<feature type="domain" description="Catalase core" evidence="16">
    <location>
        <begin position="76"/>
        <end position="464"/>
    </location>
</feature>
<evidence type="ECO:0000256" key="13">
    <source>
        <dbReference type="PIRSR" id="PIRSR038927-3"/>
    </source>
</evidence>
<dbReference type="GO" id="GO:0004096">
    <property type="term" value="F:catalase activity"/>
    <property type="evidence" value="ECO:0007669"/>
    <property type="project" value="UniProtKB-UniRule"/>
</dbReference>
<comment type="function">
    <text evidence="10">Decomposes hydrogen peroxide into water and oxygen; serves to protect cells from the toxic effects of hydrogen peroxide.</text>
</comment>
<dbReference type="EMBL" id="JACIEU010000046">
    <property type="protein sequence ID" value="MBB4151731.1"/>
    <property type="molecule type" value="Genomic_DNA"/>
</dbReference>
<dbReference type="Proteomes" id="UP000590524">
    <property type="component" value="Unassembled WGS sequence"/>
</dbReference>
<evidence type="ECO:0000256" key="12">
    <source>
        <dbReference type="PIRSR" id="PIRSR038927-2"/>
    </source>
</evidence>
<reference evidence="17 18" key="1">
    <citation type="submission" date="2020-08" db="EMBL/GenBank/DDBJ databases">
        <title>Genomic Encyclopedia of Type Strains, Phase IV (KMG-IV): sequencing the most valuable type-strain genomes for metagenomic binning, comparative biology and taxonomic classification.</title>
        <authorList>
            <person name="Goeker M."/>
        </authorList>
    </citation>
    <scope>NUCLEOTIDE SEQUENCE [LARGE SCALE GENOMIC DNA]</scope>
    <source>
        <strain evidence="17 18">DSM 19371</strain>
    </source>
</reference>
<dbReference type="CDD" id="cd03132">
    <property type="entry name" value="GATase1_catalase"/>
    <property type="match status" value="1"/>
</dbReference>
<dbReference type="Gene3D" id="1.20.1370.20">
    <property type="match status" value="1"/>
</dbReference>
<evidence type="ECO:0000256" key="8">
    <source>
        <dbReference type="ARBA" id="ARBA00023004"/>
    </source>
</evidence>
<feature type="binding site" evidence="13">
    <location>
        <position position="209"/>
    </location>
    <ligand>
        <name>heme</name>
        <dbReference type="ChEBI" id="CHEBI:30413"/>
    </ligand>
</feature>
<dbReference type="Pfam" id="PF06628">
    <property type="entry name" value="Catalase-rel"/>
    <property type="match status" value="1"/>
</dbReference>
<dbReference type="InterPro" id="IPR043156">
    <property type="entry name" value="Catalase_clade2_helical"/>
</dbReference>
<comment type="catalytic activity">
    <reaction evidence="10 14">
        <text>2 H2O2 = O2 + 2 H2O</text>
        <dbReference type="Rhea" id="RHEA:20309"/>
        <dbReference type="ChEBI" id="CHEBI:15377"/>
        <dbReference type="ChEBI" id="CHEBI:15379"/>
        <dbReference type="ChEBI" id="CHEBI:16240"/>
        <dbReference type="EC" id="1.11.1.6"/>
    </reaction>
</comment>
<dbReference type="PANTHER" id="PTHR42821:SF1">
    <property type="entry name" value="CATALASE-B"/>
    <property type="match status" value="1"/>
</dbReference>
<dbReference type="GO" id="GO:0042744">
    <property type="term" value="P:hydrogen peroxide catabolic process"/>
    <property type="evidence" value="ECO:0007669"/>
    <property type="project" value="UniProtKB-UniRule"/>
</dbReference>
<dbReference type="EC" id="1.11.1.6" evidence="3 10"/>
<keyword evidence="7 10" id="KW-0560">Oxidoreductase</keyword>
<dbReference type="InterPro" id="IPR024708">
    <property type="entry name" value="Catalase_AS"/>
</dbReference>